<dbReference type="AlphaFoldDB" id="A0ABC8K545"/>
<comment type="caution">
    <text evidence="1">The sequence shown here is derived from an EMBL/GenBank/DDBJ whole genome shotgun (WGS) entry which is preliminary data.</text>
</comment>
<organism evidence="1 2">
    <name type="scientific">Eruca vesicaria subsp. sativa</name>
    <name type="common">Garden rocket</name>
    <name type="synonym">Eruca sativa</name>
    <dbReference type="NCBI Taxonomy" id="29727"/>
    <lineage>
        <taxon>Eukaryota</taxon>
        <taxon>Viridiplantae</taxon>
        <taxon>Streptophyta</taxon>
        <taxon>Embryophyta</taxon>
        <taxon>Tracheophyta</taxon>
        <taxon>Spermatophyta</taxon>
        <taxon>Magnoliopsida</taxon>
        <taxon>eudicotyledons</taxon>
        <taxon>Gunneridae</taxon>
        <taxon>Pentapetalae</taxon>
        <taxon>rosids</taxon>
        <taxon>malvids</taxon>
        <taxon>Brassicales</taxon>
        <taxon>Brassicaceae</taxon>
        <taxon>Brassiceae</taxon>
        <taxon>Eruca</taxon>
    </lineage>
</organism>
<reference evidence="1 2" key="1">
    <citation type="submission" date="2022-03" db="EMBL/GenBank/DDBJ databases">
        <authorList>
            <person name="Macdonald S."/>
            <person name="Ahmed S."/>
            <person name="Newling K."/>
        </authorList>
    </citation>
    <scope>NUCLEOTIDE SEQUENCE [LARGE SCALE GENOMIC DNA]</scope>
</reference>
<accession>A0ABC8K545</accession>
<evidence type="ECO:0000313" key="2">
    <source>
        <dbReference type="Proteomes" id="UP001642260"/>
    </source>
</evidence>
<evidence type="ECO:0000313" key="1">
    <source>
        <dbReference type="EMBL" id="CAH8353948.1"/>
    </source>
</evidence>
<proteinExistence type="predicted"/>
<protein>
    <submittedName>
        <fullName evidence="1">Uncharacterized protein</fullName>
    </submittedName>
</protein>
<dbReference type="Proteomes" id="UP001642260">
    <property type="component" value="Unassembled WGS sequence"/>
</dbReference>
<sequence>MLAEILRLNNVDNYGMRFDHKARPRPSVSVQDLLSQCGEHLEKGDIHQGPAVLGLAMLVSLAQTGHEISHNVPHSDDIVVTKA</sequence>
<gene>
    <name evidence="1" type="ORF">ERUC_LOCUS19703</name>
</gene>
<dbReference type="EMBL" id="CAKOAT010186266">
    <property type="protein sequence ID" value="CAH8353948.1"/>
    <property type="molecule type" value="Genomic_DNA"/>
</dbReference>
<keyword evidence="2" id="KW-1185">Reference proteome</keyword>
<name>A0ABC8K545_ERUVS</name>